<keyword evidence="2" id="KW-0349">Heme</keyword>
<dbReference type="InterPro" id="IPR001128">
    <property type="entry name" value="Cyt_P450"/>
</dbReference>
<keyword evidence="5" id="KW-0408">Iron</keyword>
<evidence type="ECO:0000256" key="4">
    <source>
        <dbReference type="ARBA" id="ARBA00023002"/>
    </source>
</evidence>
<reference evidence="7" key="1">
    <citation type="submission" date="2020-05" db="EMBL/GenBank/DDBJ databases">
        <authorList>
            <person name="Chiriac C."/>
            <person name="Salcher M."/>
            <person name="Ghai R."/>
            <person name="Kavagutti S V."/>
        </authorList>
    </citation>
    <scope>NUCLEOTIDE SEQUENCE</scope>
</reference>
<dbReference type="SUPFAM" id="SSF48264">
    <property type="entry name" value="Cytochrome P450"/>
    <property type="match status" value="1"/>
</dbReference>
<dbReference type="PANTHER" id="PTHR46696:SF4">
    <property type="entry name" value="BIOTIN BIOSYNTHESIS CYTOCHROME P450"/>
    <property type="match status" value="1"/>
</dbReference>
<evidence type="ECO:0000256" key="5">
    <source>
        <dbReference type="ARBA" id="ARBA00023004"/>
    </source>
</evidence>
<dbReference type="Gene3D" id="1.10.630.10">
    <property type="entry name" value="Cytochrome P450"/>
    <property type="match status" value="1"/>
</dbReference>
<evidence type="ECO:0000256" key="1">
    <source>
        <dbReference type="ARBA" id="ARBA00010617"/>
    </source>
</evidence>
<dbReference type="Pfam" id="PF00067">
    <property type="entry name" value="p450"/>
    <property type="match status" value="1"/>
</dbReference>
<dbReference type="AlphaFoldDB" id="A0A6J6MG28"/>
<evidence type="ECO:0000256" key="6">
    <source>
        <dbReference type="ARBA" id="ARBA00023033"/>
    </source>
</evidence>
<dbReference type="PANTHER" id="PTHR46696">
    <property type="entry name" value="P450, PUTATIVE (EUROFUNG)-RELATED"/>
    <property type="match status" value="1"/>
</dbReference>
<dbReference type="InterPro" id="IPR002397">
    <property type="entry name" value="Cyt_P450_B"/>
</dbReference>
<keyword evidence="3" id="KW-0479">Metal-binding</keyword>
<protein>
    <submittedName>
        <fullName evidence="7">Unannotated protein</fullName>
    </submittedName>
</protein>
<gene>
    <name evidence="7" type="ORF">UFOPK2242_01571</name>
    <name evidence="8" type="ORF">UFOPK2996_00890</name>
</gene>
<dbReference type="GO" id="GO:0020037">
    <property type="term" value="F:heme binding"/>
    <property type="evidence" value="ECO:0007669"/>
    <property type="project" value="InterPro"/>
</dbReference>
<accession>A0A6J6MG28</accession>
<dbReference type="CDD" id="cd11078">
    <property type="entry name" value="CYP130-like"/>
    <property type="match status" value="1"/>
</dbReference>
<dbReference type="GO" id="GO:0005506">
    <property type="term" value="F:iron ion binding"/>
    <property type="evidence" value="ECO:0007669"/>
    <property type="project" value="InterPro"/>
</dbReference>
<dbReference type="PROSITE" id="PS00086">
    <property type="entry name" value="CYTOCHROME_P450"/>
    <property type="match status" value="1"/>
</dbReference>
<dbReference type="GO" id="GO:0008395">
    <property type="term" value="F:steroid hydroxylase activity"/>
    <property type="evidence" value="ECO:0007669"/>
    <property type="project" value="TreeGrafter"/>
</dbReference>
<keyword evidence="4" id="KW-0560">Oxidoreductase</keyword>
<evidence type="ECO:0000313" key="7">
    <source>
        <dbReference type="EMBL" id="CAB4673151.1"/>
    </source>
</evidence>
<dbReference type="GO" id="GO:0006707">
    <property type="term" value="P:cholesterol catabolic process"/>
    <property type="evidence" value="ECO:0007669"/>
    <property type="project" value="TreeGrafter"/>
</dbReference>
<name>A0A6J6MG28_9ZZZZ</name>
<comment type="similarity">
    <text evidence="1">Belongs to the cytochrome P450 family.</text>
</comment>
<dbReference type="InterPro" id="IPR017972">
    <property type="entry name" value="Cyt_P450_CS"/>
</dbReference>
<dbReference type="PRINTS" id="PR00359">
    <property type="entry name" value="BP450"/>
</dbReference>
<evidence type="ECO:0000256" key="2">
    <source>
        <dbReference type="ARBA" id="ARBA00022617"/>
    </source>
</evidence>
<dbReference type="EMBL" id="CAEZWM010000265">
    <property type="protein sequence ID" value="CAB4673151.1"/>
    <property type="molecule type" value="Genomic_DNA"/>
</dbReference>
<dbReference type="InterPro" id="IPR036396">
    <property type="entry name" value="Cyt_P450_sf"/>
</dbReference>
<sequence>MTYNPFNPETIADPFSEYRNLRTDTPVYKSEEHGFWVVSRYDDVTRVLRDHENFSSTAGVGTEWRPVPMMISVDPPEHTHLRRMAQREFTPRAINAWESRVSALVDGLLDAFVSNGGGDLVPNLAYPIPIGVIADMLGVPFEDREDFKRWSDDTIDALGGGLDPETSLRVETSVFEFAQYFMDAITKRRDAPGDDLLSMLIDPANGETLSNNDLVSFAILLLVAGNETTTNLIGNLVLALAMNPDQWNLLKADPSLVPAAIEEALRFDSPIQGFFRNTLKATEVRGVTIPAEQKVMVLYGSANRDERKYPDPDRFLVQRNPLDHVAFGSGIHLCLGAPLARMEGSLFLRGLLARVESIELDGDVTRTNNPLLRGVSHLPVRFVAR</sequence>
<keyword evidence="6" id="KW-0503">Monooxygenase</keyword>
<dbReference type="FunFam" id="1.10.630.10:FF:000018">
    <property type="entry name" value="Cytochrome P450 monooxygenase"/>
    <property type="match status" value="1"/>
</dbReference>
<dbReference type="GO" id="GO:0036199">
    <property type="term" value="F:cholest-4-en-3-one 26-monooxygenase activity"/>
    <property type="evidence" value="ECO:0007669"/>
    <property type="project" value="TreeGrafter"/>
</dbReference>
<evidence type="ECO:0000313" key="8">
    <source>
        <dbReference type="EMBL" id="CAB4797727.1"/>
    </source>
</evidence>
<dbReference type="EMBL" id="CAFAAH010000111">
    <property type="protein sequence ID" value="CAB4797727.1"/>
    <property type="molecule type" value="Genomic_DNA"/>
</dbReference>
<dbReference type="PRINTS" id="PR00385">
    <property type="entry name" value="P450"/>
</dbReference>
<evidence type="ECO:0000256" key="3">
    <source>
        <dbReference type="ARBA" id="ARBA00022723"/>
    </source>
</evidence>
<proteinExistence type="inferred from homology"/>
<organism evidence="7">
    <name type="scientific">freshwater metagenome</name>
    <dbReference type="NCBI Taxonomy" id="449393"/>
    <lineage>
        <taxon>unclassified sequences</taxon>
        <taxon>metagenomes</taxon>
        <taxon>ecological metagenomes</taxon>
    </lineage>
</organism>